<reference evidence="1 2" key="1">
    <citation type="submission" date="2019-03" db="EMBL/GenBank/DDBJ databases">
        <title>Metabolic reconstructions from genomes of highly enriched 'Candidatus Accumulibacter' and 'Candidatus Competibacter' bioreactor populations.</title>
        <authorList>
            <person name="Annavajhala M.K."/>
            <person name="Welles L."/>
            <person name="Abbas B."/>
            <person name="Sorokin D."/>
            <person name="Park H."/>
            <person name="Van Loosdrecht M."/>
            <person name="Chandran K."/>
        </authorList>
    </citation>
    <scope>NUCLEOTIDE SEQUENCE [LARGE SCALE GENOMIC DNA]</scope>
    <source>
        <strain evidence="1 2">SBR_G</strain>
    </source>
</reference>
<sequence length="284" mass="31633">MCSIANSEVFVFLMVSRQKNFTTTNADGFSWGGTNYTSLITPNGRVYGASAINPPDQLDQITPNHFEAYTGDVALRFRYNIGNSMSEQRFDLGGAYREIWISYWIRVPINYSHGTIGSAFNQKWLAIWMQAYESTGPEAVWGIHPDGTGGSTISICHNSGNGGCGSYQQTKPFISVPQDRDRWMQVVYQLVASTSSVSNDGAIRFWRRWENESTFTKLHELTGLNLPICGTCPNGWHAGYLMGWANATYTEDTQWMLDDFTVATSSLLAAQKIGLDAPTNLEIK</sequence>
<keyword evidence="2" id="KW-1185">Reference proteome</keyword>
<evidence type="ECO:0000313" key="1">
    <source>
        <dbReference type="EMBL" id="NMQ20968.1"/>
    </source>
</evidence>
<accession>A0ABX1TNH0</accession>
<dbReference type="Proteomes" id="UP000760480">
    <property type="component" value="Unassembled WGS sequence"/>
</dbReference>
<comment type="caution">
    <text evidence="1">The sequence shown here is derived from an EMBL/GenBank/DDBJ whole genome shotgun (WGS) entry which is preliminary data.</text>
</comment>
<evidence type="ECO:0000313" key="2">
    <source>
        <dbReference type="Proteomes" id="UP000760480"/>
    </source>
</evidence>
<gene>
    <name evidence="1" type="ORF">E4P82_18280</name>
</gene>
<protein>
    <submittedName>
        <fullName evidence="1">Uncharacterized protein</fullName>
    </submittedName>
</protein>
<dbReference type="EMBL" id="SPMZ01000071">
    <property type="protein sequence ID" value="NMQ20968.1"/>
    <property type="molecule type" value="Genomic_DNA"/>
</dbReference>
<proteinExistence type="predicted"/>
<organism evidence="1 2">
    <name type="scientific">Candidatus Competibacter phosphatis</name>
    <dbReference type="NCBI Taxonomy" id="221280"/>
    <lineage>
        <taxon>Bacteria</taxon>
        <taxon>Pseudomonadati</taxon>
        <taxon>Pseudomonadota</taxon>
        <taxon>Gammaproteobacteria</taxon>
        <taxon>Candidatus Competibacteraceae</taxon>
        <taxon>Candidatus Competibacter</taxon>
    </lineage>
</organism>
<name>A0ABX1TNH0_9GAMM</name>
<dbReference type="RefSeq" id="WP_169250240.1">
    <property type="nucleotide sequence ID" value="NZ_SPMZ01000071.1"/>
</dbReference>